<feature type="transmembrane region" description="Helical" evidence="2">
    <location>
        <begin position="114"/>
        <end position="136"/>
    </location>
</feature>
<evidence type="ECO:0000256" key="1">
    <source>
        <dbReference type="ARBA" id="ARBA00004141"/>
    </source>
</evidence>
<evidence type="ECO:0000256" key="2">
    <source>
        <dbReference type="SAM" id="Phobius"/>
    </source>
</evidence>
<feature type="transmembrane region" description="Helical" evidence="2">
    <location>
        <begin position="348"/>
        <end position="367"/>
    </location>
</feature>
<dbReference type="Proteomes" id="UP000015101">
    <property type="component" value="Unassembled WGS sequence"/>
</dbReference>
<evidence type="ECO:0000313" key="5">
    <source>
        <dbReference type="EnsemblMetazoa" id="HelroP182830"/>
    </source>
</evidence>
<dbReference type="EMBL" id="AMQM01008422">
    <property type="status" value="NOT_ANNOTATED_CDS"/>
    <property type="molecule type" value="Genomic_DNA"/>
</dbReference>
<dbReference type="OrthoDB" id="6094568at2759"/>
<feature type="transmembrane region" description="Helical" evidence="2">
    <location>
        <begin position="442"/>
        <end position="459"/>
    </location>
</feature>
<keyword evidence="2" id="KW-1133">Transmembrane helix</keyword>
<accession>T1FIT7</accession>
<dbReference type="GO" id="GO:0015718">
    <property type="term" value="P:monocarboxylic acid transport"/>
    <property type="evidence" value="ECO:0000318"/>
    <property type="project" value="GO_Central"/>
</dbReference>
<keyword evidence="2" id="KW-0472">Membrane</keyword>
<dbReference type="GO" id="GO:0008028">
    <property type="term" value="F:monocarboxylic acid transmembrane transporter activity"/>
    <property type="evidence" value="ECO:0000318"/>
    <property type="project" value="GO_Central"/>
</dbReference>
<dbReference type="Pfam" id="PF07690">
    <property type="entry name" value="MFS_1"/>
    <property type="match status" value="1"/>
</dbReference>
<comment type="subcellular location">
    <subcellularLocation>
        <location evidence="1">Membrane</location>
        <topology evidence="1">Multi-pass membrane protein</topology>
    </subcellularLocation>
</comment>
<dbReference type="EnsemblMetazoa" id="HelroT182830">
    <property type="protein sequence ID" value="HelroP182830"/>
    <property type="gene ID" value="HelroG182830"/>
</dbReference>
<dbReference type="CTD" id="20208736"/>
<feature type="transmembrane region" description="Helical" evidence="2">
    <location>
        <begin position="55"/>
        <end position="78"/>
    </location>
</feature>
<dbReference type="PROSITE" id="PS50850">
    <property type="entry name" value="MFS"/>
    <property type="match status" value="1"/>
</dbReference>
<feature type="transmembrane region" description="Helical" evidence="2">
    <location>
        <begin position="406"/>
        <end position="430"/>
    </location>
</feature>
<dbReference type="KEGG" id="hro:HELRODRAFT_182830"/>
<dbReference type="InterPro" id="IPR011701">
    <property type="entry name" value="MFS"/>
</dbReference>
<proteinExistence type="predicted"/>
<feature type="domain" description="Major facilitator superfamily (MFS) profile" evidence="3">
    <location>
        <begin position="1"/>
        <end position="487"/>
    </location>
</feature>
<feature type="transmembrane region" description="Helical" evidence="2">
    <location>
        <begin position="465"/>
        <end position="485"/>
    </location>
</feature>
<dbReference type="InParanoid" id="T1FIT7"/>
<dbReference type="RefSeq" id="XP_009031803.1">
    <property type="nucleotide sequence ID" value="XM_009033555.1"/>
</dbReference>
<evidence type="ECO:0000259" key="3">
    <source>
        <dbReference type="PROSITE" id="PS50850"/>
    </source>
</evidence>
<evidence type="ECO:0000313" key="6">
    <source>
        <dbReference type="Proteomes" id="UP000015101"/>
    </source>
</evidence>
<feature type="transmembrane region" description="Helical" evidence="2">
    <location>
        <begin position="142"/>
        <end position="164"/>
    </location>
</feature>
<keyword evidence="6" id="KW-1185">Reference proteome</keyword>
<dbReference type="GO" id="GO:0005886">
    <property type="term" value="C:plasma membrane"/>
    <property type="evidence" value="ECO:0000318"/>
    <property type="project" value="GO_Central"/>
</dbReference>
<feature type="transmembrane region" description="Helical" evidence="2">
    <location>
        <begin position="25"/>
        <end position="48"/>
    </location>
</feature>
<dbReference type="PANTHER" id="PTHR11360">
    <property type="entry name" value="MONOCARBOXYLATE TRANSPORTER"/>
    <property type="match status" value="1"/>
</dbReference>
<dbReference type="FunFam" id="1.20.1250.20:FF:001165">
    <property type="entry name" value="Uncharacterized protein"/>
    <property type="match status" value="1"/>
</dbReference>
<dbReference type="OMA" id="NRNIGWF"/>
<dbReference type="InterPro" id="IPR036259">
    <property type="entry name" value="MFS_trans_sf"/>
</dbReference>
<organism evidence="5 6">
    <name type="scientific">Helobdella robusta</name>
    <name type="common">Californian leech</name>
    <dbReference type="NCBI Taxonomy" id="6412"/>
    <lineage>
        <taxon>Eukaryota</taxon>
        <taxon>Metazoa</taxon>
        <taxon>Spiralia</taxon>
        <taxon>Lophotrochozoa</taxon>
        <taxon>Annelida</taxon>
        <taxon>Clitellata</taxon>
        <taxon>Hirudinea</taxon>
        <taxon>Rhynchobdellida</taxon>
        <taxon>Glossiphoniidae</taxon>
        <taxon>Helobdella</taxon>
    </lineage>
</organism>
<dbReference type="InterPro" id="IPR050327">
    <property type="entry name" value="Proton-linked_MCT"/>
</dbReference>
<dbReference type="EMBL" id="KB097773">
    <property type="protein sequence ID" value="ESN90133.1"/>
    <property type="molecule type" value="Genomic_DNA"/>
</dbReference>
<dbReference type="PANTHER" id="PTHR11360:SF260">
    <property type="entry name" value="MFS DOMAIN-CONTAINING PROTEIN"/>
    <property type="match status" value="1"/>
</dbReference>
<reference evidence="5" key="3">
    <citation type="submission" date="2015-06" db="UniProtKB">
        <authorList>
            <consortium name="EnsemblMetazoa"/>
        </authorList>
    </citation>
    <scope>IDENTIFICATION</scope>
</reference>
<protein>
    <recommendedName>
        <fullName evidence="3">Major facilitator superfamily (MFS) profile domain-containing protein</fullName>
    </recommendedName>
</protein>
<gene>
    <name evidence="5" type="primary">20208736</name>
    <name evidence="4" type="ORF">HELRODRAFT_182830</name>
</gene>
<dbReference type="Gene3D" id="1.20.1250.20">
    <property type="entry name" value="MFS general substrate transporter like domains"/>
    <property type="match status" value="2"/>
</dbReference>
<dbReference type="HOGENOM" id="CLU_001265_59_1_1"/>
<evidence type="ECO:0000313" key="4">
    <source>
        <dbReference type="EMBL" id="ESN90133.1"/>
    </source>
</evidence>
<keyword evidence="2" id="KW-0812">Transmembrane</keyword>
<sequence>MGSSYVLFGLLYKDLIQEFQSSSAAVGWIGSLFVGCGNIMGIVFGLVVERKGSRLVCMLGSLICSAGFFLSFFASSLFHLYLTYGLMAGIGMSMIVTPCVVNVMIYFDEKRPLAGALMSFGYSIGSVLVGPVMRYIFELVSWRGSLVLFSCLTLQMTPASYFAFRPHFKFNKLNENAKSNLKNPIVSTNSDNDNESEINKTKNCTTIVNFDELNDIKQLTEKHLKTASLVNLASMTNDTNLTLDARRSTSVADDKFSDENCVGKESFAEQSVVPPGATQPLQYNFHELCDASSTDDRENIQTETFGQLLCDAPLVCYLLSVLFMYTGIQVYMNHTPSRGCVLGVDRTLVNYLPVTYNGVSGFMKIVSGFISNRPNINRLLLYSTAVLGVGVALMFTPFFITFQTMLLQGVLCGVFAGFLFSLFVTLVVDLKGRSNVTKTTPMVNFSFGSAGLIGTSLAGDYNSTFLITSSLVLLASFLSFLSLFIHAKKSKVLEAIQEL</sequence>
<dbReference type="SUPFAM" id="SSF103473">
    <property type="entry name" value="MFS general substrate transporter"/>
    <property type="match status" value="1"/>
</dbReference>
<dbReference type="GeneID" id="20208736"/>
<reference evidence="4 6" key="2">
    <citation type="journal article" date="2013" name="Nature">
        <title>Insights into bilaterian evolution from three spiralian genomes.</title>
        <authorList>
            <person name="Simakov O."/>
            <person name="Marletaz F."/>
            <person name="Cho S.J."/>
            <person name="Edsinger-Gonzales E."/>
            <person name="Havlak P."/>
            <person name="Hellsten U."/>
            <person name="Kuo D.H."/>
            <person name="Larsson T."/>
            <person name="Lv J."/>
            <person name="Arendt D."/>
            <person name="Savage R."/>
            <person name="Osoegawa K."/>
            <person name="de Jong P."/>
            <person name="Grimwood J."/>
            <person name="Chapman J.A."/>
            <person name="Shapiro H."/>
            <person name="Aerts A."/>
            <person name="Otillar R.P."/>
            <person name="Terry A.Y."/>
            <person name="Boore J.L."/>
            <person name="Grigoriev I.V."/>
            <person name="Lindberg D.R."/>
            <person name="Seaver E.C."/>
            <person name="Weisblat D.A."/>
            <person name="Putnam N.H."/>
            <person name="Rokhsar D.S."/>
        </authorList>
    </citation>
    <scope>NUCLEOTIDE SEQUENCE</scope>
</reference>
<dbReference type="AlphaFoldDB" id="T1FIT7"/>
<feature type="transmembrane region" description="Helical" evidence="2">
    <location>
        <begin position="379"/>
        <end position="400"/>
    </location>
</feature>
<reference evidence="6" key="1">
    <citation type="submission" date="2012-12" db="EMBL/GenBank/DDBJ databases">
        <authorList>
            <person name="Hellsten U."/>
            <person name="Grimwood J."/>
            <person name="Chapman J.A."/>
            <person name="Shapiro H."/>
            <person name="Aerts A."/>
            <person name="Otillar R.P."/>
            <person name="Terry A.Y."/>
            <person name="Boore J.L."/>
            <person name="Simakov O."/>
            <person name="Marletaz F."/>
            <person name="Cho S.-J."/>
            <person name="Edsinger-Gonzales E."/>
            <person name="Havlak P."/>
            <person name="Kuo D.-H."/>
            <person name="Larsson T."/>
            <person name="Lv J."/>
            <person name="Arendt D."/>
            <person name="Savage R."/>
            <person name="Osoegawa K."/>
            <person name="de Jong P."/>
            <person name="Lindberg D.R."/>
            <person name="Seaver E.C."/>
            <person name="Weisblat D.A."/>
            <person name="Putnam N.H."/>
            <person name="Grigoriev I.V."/>
            <person name="Rokhsar D.S."/>
        </authorList>
    </citation>
    <scope>NUCLEOTIDE SEQUENCE</scope>
</reference>
<name>T1FIT7_HELRO</name>
<feature type="transmembrane region" description="Helical" evidence="2">
    <location>
        <begin position="308"/>
        <end position="328"/>
    </location>
</feature>
<feature type="transmembrane region" description="Helical" evidence="2">
    <location>
        <begin position="84"/>
        <end position="107"/>
    </location>
</feature>
<dbReference type="eggNOG" id="KOG2504">
    <property type="taxonomic scope" value="Eukaryota"/>
</dbReference>
<dbReference type="InterPro" id="IPR020846">
    <property type="entry name" value="MFS_dom"/>
</dbReference>